<protein>
    <submittedName>
        <fullName evidence="3">Uncharacterized protein</fullName>
    </submittedName>
</protein>
<keyword evidence="4" id="KW-1185">Reference proteome</keyword>
<keyword evidence="2" id="KW-0812">Transmembrane</keyword>
<dbReference type="EMBL" id="KN833803">
    <property type="protein sequence ID" value="KIK18520.1"/>
    <property type="molecule type" value="Genomic_DNA"/>
</dbReference>
<sequence>MPLNGPEALGWALAILVVSLVLGHAQATFLFSLYGGSFSLALVMSCVMWGTFLGIPSWHGIFAAYQEYHIQLGHFRKLQVRAAVTIEAREVPALPRNERLALPRWNPPSYQALEIRDLDLEADLDPVPPYPMSPQGYPMVLSEPFNLSVEETQELHRRWVEMQPQHRASHVGIIVSDSIRIMQRWRNIQLGSVPDPSTTSLPHLVEELPPTPTPEGDDEGSDLSHLELTPLLLLQMSAVVVNRNNLTGPPAWASRPFPIAVEKETTLAMEKASTTDDPSHKRYVKHVIGFIEEIYLPKCPNWKHAISQNRTQYTRSPFPWHVIPSIAMEQTWESIPQNFADRYPEDEPLVNQKVHLTFHGFLVNCLPKISAASTPHARANFNGVDIPSLTYEDPALETVPALAITNDIFFYFRGRVHPCYDYRKFHGIIPALRIWNQHLERDFRRVWTSNSIDPRHVPRILQTRHRDGRVSFDPKVVLLLMERWDVITWGMEQDVNRAGYDAEKEHLWWRSPSGSTNWVNWPSTASIYADLEGECEKGSGEDIPPARPRGIYRRSCRTTYAAASIKPIPSSRKSS</sequence>
<evidence type="ECO:0000256" key="1">
    <source>
        <dbReference type="SAM" id="MobiDB-lite"/>
    </source>
</evidence>
<proteinExistence type="predicted"/>
<evidence type="ECO:0000313" key="4">
    <source>
        <dbReference type="Proteomes" id="UP000054018"/>
    </source>
</evidence>
<organism evidence="3 4">
    <name type="scientific">Pisolithus microcarpus 441</name>
    <dbReference type="NCBI Taxonomy" id="765257"/>
    <lineage>
        <taxon>Eukaryota</taxon>
        <taxon>Fungi</taxon>
        <taxon>Dikarya</taxon>
        <taxon>Basidiomycota</taxon>
        <taxon>Agaricomycotina</taxon>
        <taxon>Agaricomycetes</taxon>
        <taxon>Agaricomycetidae</taxon>
        <taxon>Boletales</taxon>
        <taxon>Sclerodermatineae</taxon>
        <taxon>Pisolithaceae</taxon>
        <taxon>Pisolithus</taxon>
    </lineage>
</organism>
<dbReference type="Proteomes" id="UP000054018">
    <property type="component" value="Unassembled WGS sequence"/>
</dbReference>
<accession>A0A0C9Y1I3</accession>
<reference evidence="4" key="2">
    <citation type="submission" date="2015-01" db="EMBL/GenBank/DDBJ databases">
        <title>Evolutionary Origins and Diversification of the Mycorrhizal Mutualists.</title>
        <authorList>
            <consortium name="DOE Joint Genome Institute"/>
            <consortium name="Mycorrhizal Genomics Consortium"/>
            <person name="Kohler A."/>
            <person name="Kuo A."/>
            <person name="Nagy L.G."/>
            <person name="Floudas D."/>
            <person name="Copeland A."/>
            <person name="Barry K.W."/>
            <person name="Cichocki N."/>
            <person name="Veneault-Fourrey C."/>
            <person name="LaButti K."/>
            <person name="Lindquist E.A."/>
            <person name="Lipzen A."/>
            <person name="Lundell T."/>
            <person name="Morin E."/>
            <person name="Murat C."/>
            <person name="Riley R."/>
            <person name="Ohm R."/>
            <person name="Sun H."/>
            <person name="Tunlid A."/>
            <person name="Henrissat B."/>
            <person name="Grigoriev I.V."/>
            <person name="Hibbett D.S."/>
            <person name="Martin F."/>
        </authorList>
    </citation>
    <scope>NUCLEOTIDE SEQUENCE [LARGE SCALE GENOMIC DNA]</scope>
    <source>
        <strain evidence="4">441</strain>
    </source>
</reference>
<keyword evidence="2" id="KW-0472">Membrane</keyword>
<dbReference type="HOGENOM" id="CLU_507262_0_0_1"/>
<name>A0A0C9Y1I3_9AGAM</name>
<evidence type="ECO:0000313" key="3">
    <source>
        <dbReference type="EMBL" id="KIK18520.1"/>
    </source>
</evidence>
<feature type="region of interest" description="Disordered" evidence="1">
    <location>
        <begin position="193"/>
        <end position="222"/>
    </location>
</feature>
<feature type="transmembrane region" description="Helical" evidence="2">
    <location>
        <begin position="33"/>
        <end position="55"/>
    </location>
</feature>
<keyword evidence="2" id="KW-1133">Transmembrane helix</keyword>
<dbReference type="AlphaFoldDB" id="A0A0C9Y1I3"/>
<evidence type="ECO:0000256" key="2">
    <source>
        <dbReference type="SAM" id="Phobius"/>
    </source>
</evidence>
<gene>
    <name evidence="3" type="ORF">PISMIDRAFT_14302</name>
</gene>
<dbReference type="OrthoDB" id="2710919at2759"/>
<reference evidence="3 4" key="1">
    <citation type="submission" date="2014-04" db="EMBL/GenBank/DDBJ databases">
        <authorList>
            <consortium name="DOE Joint Genome Institute"/>
            <person name="Kuo A."/>
            <person name="Kohler A."/>
            <person name="Costa M.D."/>
            <person name="Nagy L.G."/>
            <person name="Floudas D."/>
            <person name="Copeland A."/>
            <person name="Barry K.W."/>
            <person name="Cichocki N."/>
            <person name="Veneault-Fourrey C."/>
            <person name="LaButti K."/>
            <person name="Lindquist E.A."/>
            <person name="Lipzen A."/>
            <person name="Lundell T."/>
            <person name="Morin E."/>
            <person name="Murat C."/>
            <person name="Sun H."/>
            <person name="Tunlid A."/>
            <person name="Henrissat B."/>
            <person name="Grigoriev I.V."/>
            <person name="Hibbett D.S."/>
            <person name="Martin F."/>
            <person name="Nordberg H.P."/>
            <person name="Cantor M.N."/>
            <person name="Hua S.X."/>
        </authorList>
    </citation>
    <scope>NUCLEOTIDE SEQUENCE [LARGE SCALE GENOMIC DNA]</scope>
    <source>
        <strain evidence="3 4">441</strain>
    </source>
</reference>